<keyword evidence="2" id="KW-1185">Reference proteome</keyword>
<dbReference type="EMBL" id="RAPF01000005">
    <property type="protein sequence ID" value="RKF20834.1"/>
    <property type="molecule type" value="Genomic_DNA"/>
</dbReference>
<organism evidence="1 2">
    <name type="scientific">Altericroceibacterium spongiae</name>
    <dbReference type="NCBI Taxonomy" id="2320269"/>
    <lineage>
        <taxon>Bacteria</taxon>
        <taxon>Pseudomonadati</taxon>
        <taxon>Pseudomonadota</taxon>
        <taxon>Alphaproteobacteria</taxon>
        <taxon>Sphingomonadales</taxon>
        <taxon>Erythrobacteraceae</taxon>
        <taxon>Altericroceibacterium</taxon>
    </lineage>
</organism>
<protein>
    <submittedName>
        <fullName evidence="1">Abi family protein</fullName>
    </submittedName>
</protein>
<gene>
    <name evidence="1" type="ORF">D6851_11725</name>
</gene>
<evidence type="ECO:0000313" key="1">
    <source>
        <dbReference type="EMBL" id="RKF20834.1"/>
    </source>
</evidence>
<sequence>MRHFNKPSKSIPDQIALLQERGMVIQNVQQAKWALSHISYYRLRAYWLYYEADPESGNHVFKDGTTLEAVLALYEFDRHLRLLLMDALERIEVAARGAWAHQMAMPYGPHGYLNAALYPRTDRFQANLAQLQSEYDRSHDVFVDHYKRTYNNPPLPPVWMAAEFISFGLLSKFFSALGGRADRKVIARKIGFDDRVFQGLMHHLATVRNICAHHSRLWNRRFTVTFPIAQNPASLADTIAPEADRKLYNTLSMLLHSMGIVAPESDWPSRLTCLIAENPTGNFAAMGFPDDWRERPLWAHLCSD</sequence>
<evidence type="ECO:0000313" key="2">
    <source>
        <dbReference type="Proteomes" id="UP000284395"/>
    </source>
</evidence>
<dbReference type="Pfam" id="PF07751">
    <property type="entry name" value="Abi_2"/>
    <property type="match status" value="1"/>
</dbReference>
<dbReference type="AlphaFoldDB" id="A0A420EJJ0"/>
<accession>A0A420EJJ0</accession>
<proteinExistence type="predicted"/>
<dbReference type="Proteomes" id="UP000284395">
    <property type="component" value="Unassembled WGS sequence"/>
</dbReference>
<dbReference type="InterPro" id="IPR011664">
    <property type="entry name" value="Abi_system_AbiD/AbiF-like"/>
</dbReference>
<dbReference type="OrthoDB" id="5363652at2"/>
<comment type="caution">
    <text evidence="1">The sequence shown here is derived from an EMBL/GenBank/DDBJ whole genome shotgun (WGS) entry which is preliminary data.</text>
</comment>
<name>A0A420EJJ0_9SPHN</name>
<reference evidence="1 2" key="1">
    <citation type="submission" date="2018-09" db="EMBL/GenBank/DDBJ databases">
        <title>Altererythrobacter spongiae sp. nov., isolated from a marine sponge.</title>
        <authorList>
            <person name="Zhuang L."/>
            <person name="Luo L."/>
        </authorList>
    </citation>
    <scope>NUCLEOTIDE SEQUENCE [LARGE SCALE GENOMIC DNA]</scope>
    <source>
        <strain evidence="1 2">HN-Y73</strain>
    </source>
</reference>